<dbReference type="GO" id="GO:0003677">
    <property type="term" value="F:DNA binding"/>
    <property type="evidence" value="ECO:0007669"/>
    <property type="project" value="UniProtKB-KW"/>
</dbReference>
<keyword evidence="3" id="KW-0238">DNA-binding</keyword>
<reference evidence="4" key="1">
    <citation type="submission" date="2016-11" db="EMBL/GenBank/DDBJ databases">
        <authorList>
            <person name="Varghese N."/>
            <person name="Submissions S."/>
        </authorList>
    </citation>
    <scope>NUCLEOTIDE SEQUENCE [LARGE SCALE GENOMIC DNA]</scope>
    <source>
        <strain evidence="4">DSM 16917</strain>
    </source>
</reference>
<dbReference type="PROSITE" id="PS50930">
    <property type="entry name" value="HTH_LYTTR"/>
    <property type="match status" value="1"/>
</dbReference>
<dbReference type="PANTHER" id="PTHR37299:SF1">
    <property type="entry name" value="STAGE 0 SPORULATION PROTEIN A HOMOLOG"/>
    <property type="match status" value="1"/>
</dbReference>
<organism evidence="3 4">
    <name type="scientific">Ferrimonas marina</name>
    <dbReference type="NCBI Taxonomy" id="299255"/>
    <lineage>
        <taxon>Bacteria</taxon>
        <taxon>Pseudomonadati</taxon>
        <taxon>Pseudomonadota</taxon>
        <taxon>Gammaproteobacteria</taxon>
        <taxon>Alteromonadales</taxon>
        <taxon>Ferrimonadaceae</taxon>
        <taxon>Ferrimonas</taxon>
    </lineage>
</organism>
<dbReference type="GO" id="GO:0000156">
    <property type="term" value="F:phosphorelay response regulator activity"/>
    <property type="evidence" value="ECO:0007669"/>
    <property type="project" value="InterPro"/>
</dbReference>
<proteinExistence type="predicted"/>
<dbReference type="Proteomes" id="UP000184268">
    <property type="component" value="Unassembled WGS sequence"/>
</dbReference>
<accession>A0A1M5NLG2</accession>
<dbReference type="InterPro" id="IPR007492">
    <property type="entry name" value="LytTR_DNA-bd_dom"/>
</dbReference>
<keyword evidence="4" id="KW-1185">Reference proteome</keyword>
<dbReference type="Gene3D" id="2.40.50.1020">
    <property type="entry name" value="LytTr DNA-binding domain"/>
    <property type="match status" value="1"/>
</dbReference>
<evidence type="ECO:0000259" key="2">
    <source>
        <dbReference type="PROSITE" id="PS50930"/>
    </source>
</evidence>
<dbReference type="SMART" id="SM00850">
    <property type="entry name" value="LytTR"/>
    <property type="match status" value="1"/>
</dbReference>
<dbReference type="AlphaFoldDB" id="A0A1M5NLG2"/>
<dbReference type="RefSeq" id="WP_067654907.1">
    <property type="nucleotide sequence ID" value="NZ_FQXG01000001.1"/>
</dbReference>
<evidence type="ECO:0000256" key="1">
    <source>
        <dbReference type="ARBA" id="ARBA00023012"/>
    </source>
</evidence>
<dbReference type="OrthoDB" id="9802383at2"/>
<protein>
    <submittedName>
        <fullName evidence="3">LytTr DNA-binding domain-containing protein</fullName>
    </submittedName>
</protein>
<evidence type="ECO:0000313" key="3">
    <source>
        <dbReference type="EMBL" id="SHG90348.1"/>
    </source>
</evidence>
<dbReference type="PANTHER" id="PTHR37299">
    <property type="entry name" value="TRANSCRIPTIONAL REGULATOR-RELATED"/>
    <property type="match status" value="1"/>
</dbReference>
<dbReference type="STRING" id="299255.SAMN02745129_1102"/>
<gene>
    <name evidence="3" type="ORF">SAMN02745129_1102</name>
</gene>
<keyword evidence="1" id="KW-0902">Two-component regulatory system</keyword>
<evidence type="ECO:0000313" key="4">
    <source>
        <dbReference type="Proteomes" id="UP000184268"/>
    </source>
</evidence>
<dbReference type="Pfam" id="PF04397">
    <property type="entry name" value="LytTR"/>
    <property type="match status" value="1"/>
</dbReference>
<dbReference type="EMBL" id="FQXG01000001">
    <property type="protein sequence ID" value="SHG90348.1"/>
    <property type="molecule type" value="Genomic_DNA"/>
</dbReference>
<dbReference type="InterPro" id="IPR046947">
    <property type="entry name" value="LytR-like"/>
</dbReference>
<feature type="domain" description="HTH LytTR-type" evidence="2">
    <location>
        <begin position="143"/>
        <end position="229"/>
    </location>
</feature>
<sequence>MAANHPSEADNHQHPDDCQGGYHQLVMSMGSILSHHQTSEQLYQVSQLFAAIWPGYQLVWYWRGSAMPPYQTLERECGKLSCSNILAGRIYASSAPSTVKLHQMYQWVSAAADLITAANRGRINKSDFQALADIRDLLEECEYIKAANQYVELFHHNGQCFLFRVNLHQVESMFAPDKVCRVHRSYLVNPERVSSTRKQRNGRLRLLVGEEEIPVGERYNEMLKTTYPQWFNQGQEHTLLQQWLYKDQERLRANKGKDGHGA</sequence>
<name>A0A1M5NLG2_9GAMM</name>